<sequence>MYDYRKLTLFSLACVAASALTVPNSATPKLLSSSLTSIDEGLEAADIIESRSQGSSGTETLGRSNKYSRFHTYGSSYEFTARDGWESVPVTDLSYKYGNVSNTRSPDDIERRTRAKRGVKIDIDTEIVGGTVSHAVGDTWNSIKGLGKAQGVTITWYTGEDLQNPSCWPESDWAPTDVSFACALTLEGWVSKPSCFKFLELCNGPDKCIFVRVVDTCAGCKKGSKHVDLTKAAFAELADLDMGILTVQMRMATDPRVWHIDLWGPKV</sequence>
<comment type="caution">
    <text evidence="3">The sequence shown here is derived from an EMBL/GenBank/DDBJ whole genome shotgun (WGS) entry which is preliminary data.</text>
</comment>
<evidence type="ECO:0000256" key="1">
    <source>
        <dbReference type="ARBA" id="ARBA00022729"/>
    </source>
</evidence>
<reference evidence="3 4" key="1">
    <citation type="journal article" date="2019" name="Fungal Biol. Biotechnol.">
        <title>Draft genome sequence of fastidious pathogen Ceratobasidium theobromae, which causes vascular-streak dieback in Theobroma cacao.</title>
        <authorList>
            <person name="Ali S.S."/>
            <person name="Asman A."/>
            <person name="Shao J."/>
            <person name="Firmansyah A.P."/>
            <person name="Susilo A.W."/>
            <person name="Rosmana A."/>
            <person name="McMahon P."/>
            <person name="Junaid M."/>
            <person name="Guest D."/>
            <person name="Kheng T.Y."/>
            <person name="Meinhardt L.W."/>
            <person name="Bailey B.A."/>
        </authorList>
    </citation>
    <scope>NUCLEOTIDE SEQUENCE [LARGE SCALE GENOMIC DNA]</scope>
    <source>
        <strain evidence="3 4">CT2</strain>
    </source>
</reference>
<dbReference type="PANTHER" id="PTHR31836">
    <property type="match status" value="1"/>
</dbReference>
<name>A0A5N5R015_9AGAM</name>
<dbReference type="AlphaFoldDB" id="A0A5N5R015"/>
<feature type="signal peptide" evidence="2">
    <location>
        <begin position="1"/>
        <end position="19"/>
    </location>
</feature>
<organism evidence="3 4">
    <name type="scientific">Ceratobasidium theobromae</name>
    <dbReference type="NCBI Taxonomy" id="1582974"/>
    <lineage>
        <taxon>Eukaryota</taxon>
        <taxon>Fungi</taxon>
        <taxon>Dikarya</taxon>
        <taxon>Basidiomycota</taxon>
        <taxon>Agaricomycotina</taxon>
        <taxon>Agaricomycetes</taxon>
        <taxon>Cantharellales</taxon>
        <taxon>Ceratobasidiaceae</taxon>
        <taxon>Ceratobasidium</taxon>
    </lineage>
</organism>
<evidence type="ECO:0000256" key="2">
    <source>
        <dbReference type="SAM" id="SignalP"/>
    </source>
</evidence>
<gene>
    <name evidence="3" type="ORF">CTheo_331</name>
</gene>
<evidence type="ECO:0000313" key="4">
    <source>
        <dbReference type="Proteomes" id="UP000383932"/>
    </source>
</evidence>
<evidence type="ECO:0008006" key="5">
    <source>
        <dbReference type="Google" id="ProtNLM"/>
    </source>
</evidence>
<accession>A0A5N5R015</accession>
<keyword evidence="4" id="KW-1185">Reference proteome</keyword>
<dbReference type="PANTHER" id="PTHR31836:SF22">
    <property type="entry name" value="RLPA-LIKE PROTEIN DOUBLE-PSI BETA-BARREL DOMAIN-CONTAINING PROTEIN"/>
    <property type="match status" value="1"/>
</dbReference>
<protein>
    <recommendedName>
        <fullName evidence="5">RlpA-like protein double-psi beta-barrel domain-containing protein</fullName>
    </recommendedName>
</protein>
<dbReference type="OrthoDB" id="406505at2759"/>
<dbReference type="InterPro" id="IPR051477">
    <property type="entry name" value="Expansin_CellWall"/>
</dbReference>
<keyword evidence="1 2" id="KW-0732">Signal</keyword>
<evidence type="ECO:0000313" key="3">
    <source>
        <dbReference type="EMBL" id="KAB5596346.1"/>
    </source>
</evidence>
<dbReference type="SUPFAM" id="SSF50685">
    <property type="entry name" value="Barwin-like endoglucanases"/>
    <property type="match status" value="1"/>
</dbReference>
<feature type="chain" id="PRO_5024307459" description="RlpA-like protein double-psi beta-barrel domain-containing protein" evidence="2">
    <location>
        <begin position="20"/>
        <end position="267"/>
    </location>
</feature>
<proteinExistence type="predicted"/>
<dbReference type="InterPro" id="IPR036908">
    <property type="entry name" value="RlpA-like_sf"/>
</dbReference>
<dbReference type="CDD" id="cd22191">
    <property type="entry name" value="DPBB_RlpA_EXP_N-like"/>
    <property type="match status" value="1"/>
</dbReference>
<dbReference type="EMBL" id="SSOP01000002">
    <property type="protein sequence ID" value="KAB5596346.1"/>
    <property type="molecule type" value="Genomic_DNA"/>
</dbReference>
<dbReference type="Gene3D" id="2.40.40.10">
    <property type="entry name" value="RlpA-like domain"/>
    <property type="match status" value="1"/>
</dbReference>
<dbReference type="Proteomes" id="UP000383932">
    <property type="component" value="Unassembled WGS sequence"/>
</dbReference>